<dbReference type="Pfam" id="PF00395">
    <property type="entry name" value="SLH"/>
    <property type="match status" value="3"/>
</dbReference>
<feature type="domain" description="SLH" evidence="3">
    <location>
        <begin position="65"/>
        <end position="128"/>
    </location>
</feature>
<keyword evidence="2" id="KW-0472">Membrane</keyword>
<evidence type="ECO:0000256" key="2">
    <source>
        <dbReference type="SAM" id="Phobius"/>
    </source>
</evidence>
<comment type="caution">
    <text evidence="4">The sequence shown here is derived from an EMBL/GenBank/DDBJ whole genome shotgun (WGS) entry which is preliminary data.</text>
</comment>
<dbReference type="AlphaFoldDB" id="A0A955L8K6"/>
<organism evidence="4 5">
    <name type="scientific">Candidatus Dojkabacteria bacterium</name>
    <dbReference type="NCBI Taxonomy" id="2099670"/>
    <lineage>
        <taxon>Bacteria</taxon>
        <taxon>Candidatus Dojkabacteria</taxon>
    </lineage>
</organism>
<dbReference type="EMBL" id="JAGQLH010000036">
    <property type="protein sequence ID" value="MCA9385687.1"/>
    <property type="molecule type" value="Genomic_DNA"/>
</dbReference>
<dbReference type="PROSITE" id="PS51272">
    <property type="entry name" value="SLH"/>
    <property type="match status" value="2"/>
</dbReference>
<feature type="non-terminal residue" evidence="4">
    <location>
        <position position="1"/>
    </location>
</feature>
<evidence type="ECO:0000259" key="3">
    <source>
        <dbReference type="PROSITE" id="PS51272"/>
    </source>
</evidence>
<dbReference type="InterPro" id="IPR051465">
    <property type="entry name" value="Cell_Envelope_Struct_Comp"/>
</dbReference>
<proteinExistence type="predicted"/>
<dbReference type="PANTHER" id="PTHR43308:SF5">
    <property type="entry name" value="S-LAYER PROTEIN _ PEPTIDOGLYCAN ENDO-BETA-N-ACETYLGLUCOSAMINIDASE"/>
    <property type="match status" value="1"/>
</dbReference>
<keyword evidence="2" id="KW-1133">Transmembrane helix</keyword>
<feature type="region of interest" description="Disordered" evidence="1">
    <location>
        <begin position="1"/>
        <end position="44"/>
    </location>
</feature>
<evidence type="ECO:0000256" key="1">
    <source>
        <dbReference type="SAM" id="MobiDB-lite"/>
    </source>
</evidence>
<gene>
    <name evidence="4" type="ORF">KC717_03490</name>
</gene>
<feature type="compositionally biased region" description="Low complexity" evidence="1">
    <location>
        <begin position="1"/>
        <end position="27"/>
    </location>
</feature>
<reference evidence="4" key="2">
    <citation type="journal article" date="2021" name="Microbiome">
        <title>Successional dynamics and alternative stable states in a saline activated sludge microbial community over 9 years.</title>
        <authorList>
            <person name="Wang Y."/>
            <person name="Ye J."/>
            <person name="Ju F."/>
            <person name="Liu L."/>
            <person name="Boyd J.A."/>
            <person name="Deng Y."/>
            <person name="Parks D.H."/>
            <person name="Jiang X."/>
            <person name="Yin X."/>
            <person name="Woodcroft B.J."/>
            <person name="Tyson G.W."/>
            <person name="Hugenholtz P."/>
            <person name="Polz M.F."/>
            <person name="Zhang T."/>
        </authorList>
    </citation>
    <scope>NUCLEOTIDE SEQUENCE</scope>
    <source>
        <strain evidence="4">HKST-UBA11</strain>
    </source>
</reference>
<protein>
    <submittedName>
        <fullName evidence="4">S-layer homology domain-containing protein</fullName>
    </submittedName>
</protein>
<feature type="domain" description="SLH" evidence="3">
    <location>
        <begin position="129"/>
        <end position="188"/>
    </location>
</feature>
<accession>A0A955L8K6</accession>
<name>A0A955L8K6_9BACT</name>
<evidence type="ECO:0000313" key="5">
    <source>
        <dbReference type="Proteomes" id="UP000754563"/>
    </source>
</evidence>
<dbReference type="InterPro" id="IPR001119">
    <property type="entry name" value="SLH_dom"/>
</dbReference>
<keyword evidence="2" id="KW-0812">Transmembrane</keyword>
<evidence type="ECO:0000313" key="4">
    <source>
        <dbReference type="EMBL" id="MCA9385687.1"/>
    </source>
</evidence>
<feature type="transmembrane region" description="Helical" evidence="2">
    <location>
        <begin position="284"/>
        <end position="303"/>
    </location>
</feature>
<sequence length="325" mass="36080">PTPSPTQTSTPTPTPNPSQSVTPAGSTTTGGSGGGTPLPLNTPIPTNILSDEEIEICPDIYYTNAILKPFKDILDHTFESYIIDLHCKGIIAGYEDGTYRPDQNVTRGEMAKIVIEAFDIPYDTEGENFPDVGDGHTFYKYIQTLHAKGVVNGYSDGLYRSDEFVDRGQVTKFITLAMKEKGIEIDLTRTESFIDVNTSNVFISYIAFLSNYTVGDEAIIQGYGDGKFDPFGATTRGAIAKITSLSSREFTISELRTFATDEVNQTNFELDNNQYSEKEAVSQYIKLISIVGSVIIIGAYRIYRYFIKNRTVKNRHKMTKRGKTQ</sequence>
<reference evidence="4" key="1">
    <citation type="submission" date="2020-04" db="EMBL/GenBank/DDBJ databases">
        <authorList>
            <person name="Zhang T."/>
        </authorList>
    </citation>
    <scope>NUCLEOTIDE SEQUENCE</scope>
    <source>
        <strain evidence="4">HKST-UBA11</strain>
    </source>
</reference>
<dbReference type="PANTHER" id="PTHR43308">
    <property type="entry name" value="OUTER MEMBRANE PROTEIN ALPHA-RELATED"/>
    <property type="match status" value="1"/>
</dbReference>
<dbReference type="Proteomes" id="UP000754563">
    <property type="component" value="Unassembled WGS sequence"/>
</dbReference>